<name>A0A443RWM5_9ACAR</name>
<dbReference type="VEuPathDB" id="VectorBase:LDEU012400"/>
<evidence type="ECO:0000259" key="7">
    <source>
        <dbReference type="Pfam" id="PF01120"/>
    </source>
</evidence>
<dbReference type="Proteomes" id="UP000288716">
    <property type="component" value="Unassembled WGS sequence"/>
</dbReference>
<feature type="domain" description="Glycoside hydrolase family 29 N-terminal" evidence="7">
    <location>
        <begin position="2"/>
        <end position="236"/>
    </location>
</feature>
<dbReference type="InterPro" id="IPR017853">
    <property type="entry name" value="GH"/>
</dbReference>
<feature type="domain" description="Alpha-L-fucosidase C-terminal" evidence="8">
    <location>
        <begin position="276"/>
        <end position="312"/>
    </location>
</feature>
<dbReference type="SUPFAM" id="SSF51445">
    <property type="entry name" value="(Trans)glycosidases"/>
    <property type="match status" value="1"/>
</dbReference>
<accession>A0A443RWM5</accession>
<dbReference type="OrthoDB" id="6039950at2759"/>
<evidence type="ECO:0000256" key="4">
    <source>
        <dbReference type="ARBA" id="ARBA00022729"/>
    </source>
</evidence>
<gene>
    <name evidence="9" type="ORF">B4U80_10208</name>
</gene>
<organism evidence="9 10">
    <name type="scientific">Leptotrombidium deliense</name>
    <dbReference type="NCBI Taxonomy" id="299467"/>
    <lineage>
        <taxon>Eukaryota</taxon>
        <taxon>Metazoa</taxon>
        <taxon>Ecdysozoa</taxon>
        <taxon>Arthropoda</taxon>
        <taxon>Chelicerata</taxon>
        <taxon>Arachnida</taxon>
        <taxon>Acari</taxon>
        <taxon>Acariformes</taxon>
        <taxon>Trombidiformes</taxon>
        <taxon>Prostigmata</taxon>
        <taxon>Anystina</taxon>
        <taxon>Parasitengona</taxon>
        <taxon>Trombiculoidea</taxon>
        <taxon>Trombiculidae</taxon>
        <taxon>Leptotrombidium</taxon>
    </lineage>
</organism>
<evidence type="ECO:0000256" key="3">
    <source>
        <dbReference type="ARBA" id="ARBA00012662"/>
    </source>
</evidence>
<dbReference type="AlphaFoldDB" id="A0A443RWM5"/>
<dbReference type="GO" id="GO:0004560">
    <property type="term" value="F:alpha-L-fucosidase activity"/>
    <property type="evidence" value="ECO:0007669"/>
    <property type="project" value="UniProtKB-EC"/>
</dbReference>
<dbReference type="PRINTS" id="PR00741">
    <property type="entry name" value="GLHYDRLASE29"/>
</dbReference>
<dbReference type="GO" id="GO:0016139">
    <property type="term" value="P:glycoside catabolic process"/>
    <property type="evidence" value="ECO:0007669"/>
    <property type="project" value="TreeGrafter"/>
</dbReference>
<feature type="non-terminal residue" evidence="9">
    <location>
        <position position="1"/>
    </location>
</feature>
<dbReference type="PANTHER" id="PTHR10030">
    <property type="entry name" value="ALPHA-L-FUCOSIDASE"/>
    <property type="match status" value="1"/>
</dbReference>
<reference evidence="9 10" key="1">
    <citation type="journal article" date="2018" name="Gigascience">
        <title>Genomes of trombidid mites reveal novel predicted allergens and laterally-transferred genes associated with secondary metabolism.</title>
        <authorList>
            <person name="Dong X."/>
            <person name="Chaisiri K."/>
            <person name="Xia D."/>
            <person name="Armstrong S.D."/>
            <person name="Fang Y."/>
            <person name="Donnelly M.J."/>
            <person name="Kadowaki T."/>
            <person name="McGarry J.W."/>
            <person name="Darby A.C."/>
            <person name="Makepeace B.L."/>
        </authorList>
    </citation>
    <scope>NUCLEOTIDE SEQUENCE [LARGE SCALE GENOMIC DNA]</scope>
    <source>
        <strain evidence="9">UoL-UT</strain>
    </source>
</reference>
<dbReference type="InterPro" id="IPR031919">
    <property type="entry name" value="Fucosidase_C"/>
</dbReference>
<evidence type="ECO:0000256" key="1">
    <source>
        <dbReference type="ARBA" id="ARBA00004071"/>
    </source>
</evidence>
<dbReference type="Pfam" id="PF16757">
    <property type="entry name" value="Fucosidase_C"/>
    <property type="match status" value="1"/>
</dbReference>
<keyword evidence="4" id="KW-0732">Signal</keyword>
<dbReference type="SMART" id="SM00812">
    <property type="entry name" value="Alpha_L_fucos"/>
    <property type="match status" value="1"/>
</dbReference>
<evidence type="ECO:0000259" key="8">
    <source>
        <dbReference type="Pfam" id="PF16757"/>
    </source>
</evidence>
<dbReference type="InterPro" id="IPR000933">
    <property type="entry name" value="Glyco_hydro_29"/>
</dbReference>
<dbReference type="EMBL" id="NCKV01024084">
    <property type="protein sequence ID" value="RWS19640.1"/>
    <property type="molecule type" value="Genomic_DNA"/>
</dbReference>
<sequence length="312" mass="36117">TFKQSGIKYVVLTGKHLDGFTLWPSRSALNWNAMEIGPKRDLFGELGTAVKKVGLRYGVYYSLYEWYNPLFYQDYTNNFNTTFYTDAKILPELRDLVNKYKPDIIWSMDNGGIPQKYLKTKEFLTWLYNESPVKDNVVVNDRWGAGSICRHGGFLLCRGRHQPNSPFPRKWESAVPLDRSSWGFNRLSHSSMYMTIEQLLTIVARIISGGGNLLLNVGPTHDGRIPPIMEERLLQVTFNIKFVLFLQLKLLFHVQFGEWLNINSIAIYKTEQWKHQKDSKATEVYYTKSKENNTIFAIILQTPKNNLLQLGS</sequence>
<comment type="similarity">
    <text evidence="2">Belongs to the glycosyl hydrolase 29 family.</text>
</comment>
<protein>
    <recommendedName>
        <fullName evidence="3">alpha-L-fucosidase</fullName>
        <ecNumber evidence="3">3.2.1.51</ecNumber>
    </recommendedName>
</protein>
<dbReference type="Pfam" id="PF01120">
    <property type="entry name" value="Alpha_L_fucos"/>
    <property type="match status" value="1"/>
</dbReference>
<dbReference type="EC" id="3.2.1.51" evidence="3"/>
<comment type="function">
    <text evidence="1">Alpha-L-fucosidase is responsible for hydrolyzing the alpha-1,6-linked fucose joined to the reducing-end N-acetylglucosamine of the carbohydrate moieties of glycoproteins.</text>
</comment>
<dbReference type="InterPro" id="IPR057739">
    <property type="entry name" value="Glyco_hydro_29_N"/>
</dbReference>
<proteinExistence type="inferred from homology"/>
<dbReference type="GO" id="GO:0006004">
    <property type="term" value="P:fucose metabolic process"/>
    <property type="evidence" value="ECO:0007669"/>
    <property type="project" value="InterPro"/>
</dbReference>
<dbReference type="Gene3D" id="3.20.20.80">
    <property type="entry name" value="Glycosidases"/>
    <property type="match status" value="1"/>
</dbReference>
<evidence type="ECO:0000313" key="10">
    <source>
        <dbReference type="Proteomes" id="UP000288716"/>
    </source>
</evidence>
<dbReference type="InterPro" id="IPR016286">
    <property type="entry name" value="FUC_metazoa-typ"/>
</dbReference>
<feature type="non-terminal residue" evidence="9">
    <location>
        <position position="312"/>
    </location>
</feature>
<evidence type="ECO:0000256" key="6">
    <source>
        <dbReference type="ARBA" id="ARBA00023295"/>
    </source>
</evidence>
<dbReference type="GO" id="GO:0005764">
    <property type="term" value="C:lysosome"/>
    <property type="evidence" value="ECO:0007669"/>
    <property type="project" value="TreeGrafter"/>
</dbReference>
<evidence type="ECO:0000256" key="5">
    <source>
        <dbReference type="ARBA" id="ARBA00022801"/>
    </source>
</evidence>
<evidence type="ECO:0000313" key="9">
    <source>
        <dbReference type="EMBL" id="RWS19640.1"/>
    </source>
</evidence>
<dbReference type="STRING" id="299467.A0A443RWM5"/>
<dbReference type="PANTHER" id="PTHR10030:SF37">
    <property type="entry name" value="ALPHA-L-FUCOSIDASE-RELATED"/>
    <property type="match status" value="1"/>
</dbReference>
<keyword evidence="5" id="KW-0378">Hydrolase</keyword>
<keyword evidence="10" id="KW-1185">Reference proteome</keyword>
<keyword evidence="6" id="KW-0326">Glycosidase</keyword>
<comment type="caution">
    <text evidence="9">The sequence shown here is derived from an EMBL/GenBank/DDBJ whole genome shotgun (WGS) entry which is preliminary data.</text>
</comment>
<evidence type="ECO:0000256" key="2">
    <source>
        <dbReference type="ARBA" id="ARBA00007951"/>
    </source>
</evidence>